<evidence type="ECO:0008006" key="4">
    <source>
        <dbReference type="Google" id="ProtNLM"/>
    </source>
</evidence>
<organism evidence="2 3">
    <name type="scientific">Sphaeroforma arctica JP610</name>
    <dbReference type="NCBI Taxonomy" id="667725"/>
    <lineage>
        <taxon>Eukaryota</taxon>
        <taxon>Ichthyosporea</taxon>
        <taxon>Ichthyophonida</taxon>
        <taxon>Sphaeroforma</taxon>
    </lineage>
</organism>
<evidence type="ECO:0000313" key="2">
    <source>
        <dbReference type="EMBL" id="KNC81003.1"/>
    </source>
</evidence>
<feature type="compositionally biased region" description="Pro residues" evidence="1">
    <location>
        <begin position="99"/>
        <end position="109"/>
    </location>
</feature>
<evidence type="ECO:0000256" key="1">
    <source>
        <dbReference type="SAM" id="MobiDB-lite"/>
    </source>
</evidence>
<accession>A0A0L0FYF9</accession>
<dbReference type="EMBL" id="KQ242079">
    <property type="protein sequence ID" value="KNC81003.1"/>
    <property type="molecule type" value="Genomic_DNA"/>
</dbReference>
<name>A0A0L0FYF9_9EUKA</name>
<evidence type="ECO:0000313" key="3">
    <source>
        <dbReference type="Proteomes" id="UP000054560"/>
    </source>
</evidence>
<dbReference type="GeneID" id="25907153"/>
<feature type="region of interest" description="Disordered" evidence="1">
    <location>
        <begin position="48"/>
        <end position="133"/>
    </location>
</feature>
<sequence length="211" mass="22612">MHDSEGNDDWYLCAIADFDGSVHSGYVPAAYLHIIEDESANEMMEDAMTDGETPDDVLPSMPESIAEADEEDDDDSYLPPPPPEPMETLEEVPSVPSLPELPAPPPSEPLKPLEEVPSVPSVPQLPTPPVLPETPSTPTIPVIAIAAGLASAAQANLRAKKNQSEPGKKAVMVQSDLRAKIMQYEPISLARYEYANAHALHGMSYTVGCGV</sequence>
<dbReference type="AlphaFoldDB" id="A0A0L0FYF9"/>
<dbReference type="Proteomes" id="UP000054560">
    <property type="component" value="Unassembled WGS sequence"/>
</dbReference>
<keyword evidence="3" id="KW-1185">Reference proteome</keyword>
<proteinExistence type="predicted"/>
<feature type="compositionally biased region" description="Acidic residues" evidence="1">
    <location>
        <begin position="66"/>
        <end position="76"/>
    </location>
</feature>
<reference evidence="2 3" key="1">
    <citation type="submission" date="2011-02" db="EMBL/GenBank/DDBJ databases">
        <title>The Genome Sequence of Sphaeroforma arctica JP610.</title>
        <authorList>
            <consortium name="The Broad Institute Genome Sequencing Platform"/>
            <person name="Russ C."/>
            <person name="Cuomo C."/>
            <person name="Young S.K."/>
            <person name="Zeng Q."/>
            <person name="Gargeya S."/>
            <person name="Alvarado L."/>
            <person name="Berlin A."/>
            <person name="Chapman S.B."/>
            <person name="Chen Z."/>
            <person name="Freedman E."/>
            <person name="Gellesch M."/>
            <person name="Goldberg J."/>
            <person name="Griggs A."/>
            <person name="Gujja S."/>
            <person name="Heilman E."/>
            <person name="Heiman D."/>
            <person name="Howarth C."/>
            <person name="Mehta T."/>
            <person name="Neiman D."/>
            <person name="Pearson M."/>
            <person name="Roberts A."/>
            <person name="Saif S."/>
            <person name="Shea T."/>
            <person name="Shenoy N."/>
            <person name="Sisk P."/>
            <person name="Stolte C."/>
            <person name="Sykes S."/>
            <person name="White J."/>
            <person name="Yandava C."/>
            <person name="Burger G."/>
            <person name="Gray M.W."/>
            <person name="Holland P.W.H."/>
            <person name="King N."/>
            <person name="Lang F.B.F."/>
            <person name="Roger A.J."/>
            <person name="Ruiz-Trillo I."/>
            <person name="Haas B."/>
            <person name="Nusbaum C."/>
            <person name="Birren B."/>
        </authorList>
    </citation>
    <scope>NUCLEOTIDE SEQUENCE [LARGE SCALE GENOMIC DNA]</scope>
    <source>
        <strain evidence="2 3">JP610</strain>
    </source>
</reference>
<protein>
    <recommendedName>
        <fullName evidence="4">SH3 domain-containing protein</fullName>
    </recommendedName>
</protein>
<gene>
    <name evidence="2" type="ORF">SARC_06649</name>
</gene>
<dbReference type="RefSeq" id="XP_014154905.1">
    <property type="nucleotide sequence ID" value="XM_014299430.1"/>
</dbReference>
<feature type="compositionally biased region" description="Pro residues" evidence="1">
    <location>
        <begin position="123"/>
        <end position="132"/>
    </location>
</feature>